<evidence type="ECO:0000256" key="13">
    <source>
        <dbReference type="RuleBase" id="RU003357"/>
    </source>
</evidence>
<dbReference type="Proteomes" id="UP000216913">
    <property type="component" value="Unassembled WGS sequence"/>
</dbReference>
<evidence type="ECO:0000256" key="1">
    <source>
        <dbReference type="ARBA" id="ARBA00004571"/>
    </source>
</evidence>
<dbReference type="PANTHER" id="PTHR32552:SF74">
    <property type="entry name" value="HYDROXAMATE SIDEROPHORE RECEPTOR FHUE"/>
    <property type="match status" value="1"/>
</dbReference>
<reference evidence="17 18" key="1">
    <citation type="submission" date="2017-05" db="EMBL/GenBank/DDBJ databases">
        <title>Complete and WGS of Bordetella genogroups.</title>
        <authorList>
            <person name="Spilker T."/>
            <person name="LiPuma J."/>
        </authorList>
    </citation>
    <scope>NUCLEOTIDE SEQUENCE [LARGE SCALE GENOMIC DNA]</scope>
    <source>
        <strain evidence="17 18">AU10456</strain>
    </source>
</reference>
<evidence type="ECO:0000256" key="15">
    <source>
        <dbReference type="SAM" id="SignalP"/>
    </source>
</evidence>
<keyword evidence="5" id="KW-0406">Ion transport</keyword>
<keyword evidence="3 12" id="KW-0813">Transport</keyword>
<dbReference type="Gene3D" id="2.170.130.10">
    <property type="entry name" value="TonB-dependent receptor, plug domain"/>
    <property type="match status" value="1"/>
</dbReference>
<evidence type="ECO:0000313" key="17">
    <source>
        <dbReference type="EMBL" id="OZI53767.1"/>
    </source>
</evidence>
<evidence type="ECO:0000256" key="10">
    <source>
        <dbReference type="ARBA" id="ARBA00023170"/>
    </source>
</evidence>
<dbReference type="NCBIfam" id="TIGR01783">
    <property type="entry name" value="TonB-siderophor"/>
    <property type="match status" value="1"/>
</dbReference>
<evidence type="ECO:0000256" key="5">
    <source>
        <dbReference type="ARBA" id="ARBA00022496"/>
    </source>
</evidence>
<comment type="subcellular location">
    <subcellularLocation>
        <location evidence="1 12">Cell outer membrane</location>
        <topology evidence="1 12">Multi-pass membrane protein</topology>
    </subcellularLocation>
</comment>
<dbReference type="OrthoDB" id="8533686at2"/>
<sequence>MHYRIAPILAIVATGALPWQAPLAQTLPADTRTTEADAARPDAARPYVIAPGALGDVLNAIVNGSGLALAVPAQLVEGRQSPGVNITATPAEALRAALRGTGLELVHTPSGALSLRALPSAAGSPAAELAPVVVSGRWNDPVSEGTGEYTARAVSIGKEEVPLKEIPQSVSVLTRANLDDRNAVSLGDAMEHVTGIRVFATSTGVVNLRSRGFRLNNYLVDGMPLRGGQGMWGSALLDMGLYDRVEVWRGPAGLLEGAGEPSGTINLARKRAHAETRIAGAAMVGSWDRYRGELDLTSGLNADGSLRGRIVAIHDQGRSFVDEVSQRTQTVYATLEYDFTPSTTLSAGMTQQRGESVAFAGLPLIAGGRTPDYSRSTFLGSRHGVKEDRGHSAFVELDHRFESGARWRTTANQYVTRNTMDRFISNSMVNPVTREFDLEGAWQKSTQINRGLDTFVTQPFEAWGRTHSFTVGANLQEFKGGQIQERYRIWRQNVDTPDNDLHLPDNDLGDPPEPRTLEYGTYASTRIKPMQDLTVLVGGRLAWWKSRDPDAPQNDQSINARFVPNVGAIYDLTSQVSAYASYNRIFAPQTERALGDTFLSPRTGAQVELGLKGAFLDDRLNAHVAVFRIDDKGRAVDDPLNEDYSIAAGKVRSQGFEAELTGRVTPRWDITTGYAYTQTKHRDGLPEVVGTAFDSTFPRHQFHLWTRYRFSDQLAHGAFVGMGMRTSSATYADYGNVRWRQGGHSVFTVQAGYAWSERLSATLTVNNVFDKRYFERYAGGSARQTYYGEPANVMLTVRAQY</sequence>
<feature type="signal peptide" evidence="15">
    <location>
        <begin position="1"/>
        <end position="24"/>
    </location>
</feature>
<dbReference type="RefSeq" id="WP_094799273.1">
    <property type="nucleotide sequence ID" value="NZ_NEVP01000004.1"/>
</dbReference>
<gene>
    <name evidence="17" type="ORF">CAL25_07365</name>
</gene>
<dbReference type="PROSITE" id="PS52016">
    <property type="entry name" value="TONB_DEPENDENT_REC_3"/>
    <property type="match status" value="1"/>
</dbReference>
<comment type="caution">
    <text evidence="17">The sequence shown here is derived from an EMBL/GenBank/DDBJ whole genome shotgun (WGS) entry which is preliminary data.</text>
</comment>
<evidence type="ECO:0000256" key="11">
    <source>
        <dbReference type="ARBA" id="ARBA00023237"/>
    </source>
</evidence>
<keyword evidence="11 12" id="KW-0998">Cell outer membrane</keyword>
<dbReference type="Gene3D" id="3.55.50.30">
    <property type="match status" value="1"/>
</dbReference>
<organism evidence="17 18">
    <name type="scientific">Bordetella genomosp. 5</name>
    <dbReference type="NCBI Taxonomy" id="1395608"/>
    <lineage>
        <taxon>Bacteria</taxon>
        <taxon>Pseudomonadati</taxon>
        <taxon>Pseudomonadota</taxon>
        <taxon>Betaproteobacteria</taxon>
        <taxon>Burkholderiales</taxon>
        <taxon>Alcaligenaceae</taxon>
        <taxon>Bordetella</taxon>
    </lineage>
</organism>
<dbReference type="GO" id="GO:0015891">
    <property type="term" value="P:siderophore transport"/>
    <property type="evidence" value="ECO:0007669"/>
    <property type="project" value="InterPro"/>
</dbReference>
<dbReference type="SUPFAM" id="SSF56935">
    <property type="entry name" value="Porins"/>
    <property type="match status" value="1"/>
</dbReference>
<keyword evidence="18" id="KW-1185">Reference proteome</keyword>
<dbReference type="Pfam" id="PF07715">
    <property type="entry name" value="Plug"/>
    <property type="match status" value="1"/>
</dbReference>
<protein>
    <recommendedName>
        <fullName evidence="16">Secretin/TonB short N-terminal domain-containing protein</fullName>
    </recommendedName>
</protein>
<dbReference type="InterPro" id="IPR000531">
    <property type="entry name" value="Beta-barrel_TonB"/>
</dbReference>
<dbReference type="AlphaFoldDB" id="A0A261TWX9"/>
<keyword evidence="8 13" id="KW-0798">TonB box</keyword>
<evidence type="ECO:0000256" key="2">
    <source>
        <dbReference type="ARBA" id="ARBA00009810"/>
    </source>
</evidence>
<comment type="similarity">
    <text evidence="2 12 13">Belongs to the TonB-dependent receptor family.</text>
</comment>
<dbReference type="SMART" id="SM00965">
    <property type="entry name" value="STN"/>
    <property type="match status" value="1"/>
</dbReference>
<proteinExistence type="inferred from homology"/>
<dbReference type="InterPro" id="IPR010105">
    <property type="entry name" value="TonB_sidphr_rcpt"/>
</dbReference>
<dbReference type="CDD" id="cd01347">
    <property type="entry name" value="ligand_gated_channel"/>
    <property type="match status" value="1"/>
</dbReference>
<accession>A0A261TWX9</accession>
<keyword evidence="15" id="KW-0732">Signal</keyword>
<dbReference type="InterPro" id="IPR036942">
    <property type="entry name" value="Beta-barrel_TonB_sf"/>
</dbReference>
<dbReference type="InterPro" id="IPR012910">
    <property type="entry name" value="Plug_dom"/>
</dbReference>
<dbReference type="Pfam" id="PF00593">
    <property type="entry name" value="TonB_dep_Rec_b-barrel"/>
    <property type="match status" value="1"/>
</dbReference>
<evidence type="ECO:0000256" key="4">
    <source>
        <dbReference type="ARBA" id="ARBA00022452"/>
    </source>
</evidence>
<feature type="region of interest" description="Disordered" evidence="14">
    <location>
        <begin position="495"/>
        <end position="514"/>
    </location>
</feature>
<feature type="domain" description="Secretin/TonB short N-terminal" evidence="16">
    <location>
        <begin position="67"/>
        <end position="118"/>
    </location>
</feature>
<keyword evidence="6 12" id="KW-0812">Transmembrane</keyword>
<keyword evidence="9 12" id="KW-0472">Membrane</keyword>
<feature type="chain" id="PRO_5012605073" description="Secretin/TonB short N-terminal domain-containing protein" evidence="15">
    <location>
        <begin position="25"/>
        <end position="801"/>
    </location>
</feature>
<keyword evidence="10" id="KW-0675">Receptor</keyword>
<dbReference type="Gene3D" id="2.40.170.20">
    <property type="entry name" value="TonB-dependent receptor, beta-barrel domain"/>
    <property type="match status" value="1"/>
</dbReference>
<keyword evidence="7" id="KW-0408">Iron</keyword>
<evidence type="ECO:0000256" key="12">
    <source>
        <dbReference type="PROSITE-ProRule" id="PRU01360"/>
    </source>
</evidence>
<dbReference type="InterPro" id="IPR011662">
    <property type="entry name" value="Secretin/TonB_short_N"/>
</dbReference>
<evidence type="ECO:0000256" key="7">
    <source>
        <dbReference type="ARBA" id="ARBA00023004"/>
    </source>
</evidence>
<evidence type="ECO:0000259" key="16">
    <source>
        <dbReference type="SMART" id="SM00965"/>
    </source>
</evidence>
<keyword evidence="4 12" id="KW-1134">Transmembrane beta strand</keyword>
<keyword evidence="5" id="KW-0410">Iron transport</keyword>
<dbReference type="GO" id="GO:0015344">
    <property type="term" value="F:siderophore uptake transmembrane transporter activity"/>
    <property type="evidence" value="ECO:0007669"/>
    <property type="project" value="TreeGrafter"/>
</dbReference>
<evidence type="ECO:0000256" key="6">
    <source>
        <dbReference type="ARBA" id="ARBA00022692"/>
    </source>
</evidence>
<dbReference type="EMBL" id="NEVP01000004">
    <property type="protein sequence ID" value="OZI53767.1"/>
    <property type="molecule type" value="Genomic_DNA"/>
</dbReference>
<evidence type="ECO:0000256" key="3">
    <source>
        <dbReference type="ARBA" id="ARBA00022448"/>
    </source>
</evidence>
<evidence type="ECO:0000256" key="9">
    <source>
        <dbReference type="ARBA" id="ARBA00023136"/>
    </source>
</evidence>
<dbReference type="PANTHER" id="PTHR32552">
    <property type="entry name" value="FERRICHROME IRON RECEPTOR-RELATED"/>
    <property type="match status" value="1"/>
</dbReference>
<dbReference type="InterPro" id="IPR039426">
    <property type="entry name" value="TonB-dep_rcpt-like"/>
</dbReference>
<dbReference type="InterPro" id="IPR037066">
    <property type="entry name" value="Plug_dom_sf"/>
</dbReference>
<name>A0A261TWX9_9BORD</name>
<dbReference type="GO" id="GO:0009279">
    <property type="term" value="C:cell outer membrane"/>
    <property type="evidence" value="ECO:0007669"/>
    <property type="project" value="UniProtKB-SubCell"/>
</dbReference>
<evidence type="ECO:0000313" key="18">
    <source>
        <dbReference type="Proteomes" id="UP000216913"/>
    </source>
</evidence>
<dbReference type="GO" id="GO:0038023">
    <property type="term" value="F:signaling receptor activity"/>
    <property type="evidence" value="ECO:0007669"/>
    <property type="project" value="InterPro"/>
</dbReference>
<evidence type="ECO:0000256" key="14">
    <source>
        <dbReference type="SAM" id="MobiDB-lite"/>
    </source>
</evidence>
<evidence type="ECO:0000256" key="8">
    <source>
        <dbReference type="ARBA" id="ARBA00023077"/>
    </source>
</evidence>